<evidence type="ECO:0000256" key="2">
    <source>
        <dbReference type="ARBA" id="ARBA00006100"/>
    </source>
</evidence>
<comment type="cofactor">
    <cofactor evidence="1">
        <name>[4Fe-4S] cluster</name>
        <dbReference type="ChEBI" id="CHEBI:49883"/>
    </cofactor>
</comment>
<keyword evidence="10" id="KW-0004">4Fe-4S</keyword>
<evidence type="ECO:0000256" key="3">
    <source>
        <dbReference type="ARBA" id="ARBA00017228"/>
    </source>
</evidence>
<evidence type="ECO:0000256" key="1">
    <source>
        <dbReference type="ARBA" id="ARBA00001966"/>
    </source>
</evidence>
<comment type="subcellular location">
    <subcellularLocation>
        <location evidence="10">Cytoplasm</location>
    </subcellularLocation>
</comment>
<sequence>MAFGLYIHWPYCQTKCPYCDFNSHVVAHIDQKRWISAYQNEIQRLAEECPDEILETIFIGGGTPSLMDPEVVSAIIESARKAWRWSNDVEITMEANPGSVEAGRFAGYRAAGVNRVSLGIQALNDADLKLLGRMHSAEEAKKAIGIAHSTFDRVNIDLIYARQNQTLDQWREELHEALSLGGRHLSLYQLTIEDGTVFGRRFAAGQLRGLPDEDRAVDMFMATQEICDRAGLLAYEVSNHAIPGEESRHNRLYWQGGRYAGIGPGAHGRIGLKDQRRATEAIREPTLWLSAVERKGSGDLLSTPLSAMDRAEELLMMGMRVREGLSWDLLAREGIARGPWPKLDLMIDEKFVIADQHGIRTTLEGRLLLNTLVAELATDVPLMSV</sequence>
<evidence type="ECO:0000313" key="13">
    <source>
        <dbReference type="Proteomes" id="UP000282125"/>
    </source>
</evidence>
<dbReference type="PANTHER" id="PTHR13932:SF5">
    <property type="entry name" value="RADICAL S-ADENOSYL METHIONINE DOMAIN-CONTAINING PROTEIN 1, MITOCHONDRIAL"/>
    <property type="match status" value="1"/>
</dbReference>
<proteinExistence type="inferred from homology"/>
<keyword evidence="7 10" id="KW-0408">Iron</keyword>
<dbReference type="Gene3D" id="3.20.20.70">
    <property type="entry name" value="Aldolase class I"/>
    <property type="match status" value="1"/>
</dbReference>
<evidence type="ECO:0000256" key="8">
    <source>
        <dbReference type="ARBA" id="ARBA00023014"/>
    </source>
</evidence>
<dbReference type="Proteomes" id="UP000282125">
    <property type="component" value="Unassembled WGS sequence"/>
</dbReference>
<evidence type="ECO:0000256" key="9">
    <source>
        <dbReference type="ARBA" id="ARBA00023186"/>
    </source>
</evidence>
<gene>
    <name evidence="12" type="ORF">EG244_02320</name>
</gene>
<dbReference type="SUPFAM" id="SSF102114">
    <property type="entry name" value="Radical SAM enzymes"/>
    <property type="match status" value="1"/>
</dbReference>
<dbReference type="InterPro" id="IPR007197">
    <property type="entry name" value="rSAM"/>
</dbReference>
<dbReference type="GO" id="GO:0006779">
    <property type="term" value="P:porphyrin-containing compound biosynthetic process"/>
    <property type="evidence" value="ECO:0007669"/>
    <property type="project" value="InterPro"/>
</dbReference>
<keyword evidence="5 10" id="KW-0949">S-adenosyl-L-methionine</keyword>
<dbReference type="CDD" id="cd01335">
    <property type="entry name" value="Radical_SAM"/>
    <property type="match status" value="1"/>
</dbReference>
<dbReference type="OrthoDB" id="9808022at2"/>
<dbReference type="GO" id="GO:0046872">
    <property type="term" value="F:metal ion binding"/>
    <property type="evidence" value="ECO:0007669"/>
    <property type="project" value="UniProtKB-UniRule"/>
</dbReference>
<evidence type="ECO:0000256" key="5">
    <source>
        <dbReference type="ARBA" id="ARBA00022691"/>
    </source>
</evidence>
<dbReference type="RefSeq" id="WP_124963404.1">
    <property type="nucleotide sequence ID" value="NZ_RRAZ01000003.1"/>
</dbReference>
<dbReference type="GO" id="GO:0005737">
    <property type="term" value="C:cytoplasm"/>
    <property type="evidence" value="ECO:0007669"/>
    <property type="project" value="UniProtKB-SubCell"/>
</dbReference>
<dbReference type="NCBIfam" id="TIGR00539">
    <property type="entry name" value="hemN_rel"/>
    <property type="match status" value="1"/>
</dbReference>
<dbReference type="InterPro" id="IPR006638">
    <property type="entry name" value="Elp3/MiaA/NifB-like_rSAM"/>
</dbReference>
<dbReference type="GO" id="GO:0004109">
    <property type="term" value="F:coproporphyrinogen oxidase activity"/>
    <property type="evidence" value="ECO:0007669"/>
    <property type="project" value="InterPro"/>
</dbReference>
<comment type="similarity">
    <text evidence="2">Belongs to the anaerobic coproporphyrinogen-III oxidase family. HemW subfamily.</text>
</comment>
<keyword evidence="4 10" id="KW-0349">Heme</keyword>
<dbReference type="EMBL" id="RRAZ01000003">
    <property type="protein sequence ID" value="RRH77877.1"/>
    <property type="molecule type" value="Genomic_DNA"/>
</dbReference>
<dbReference type="AlphaFoldDB" id="A0A3P3DUC0"/>
<dbReference type="SMART" id="SM00729">
    <property type="entry name" value="Elp3"/>
    <property type="match status" value="1"/>
</dbReference>
<dbReference type="PANTHER" id="PTHR13932">
    <property type="entry name" value="COPROPORPHYRINIGEN III OXIDASE"/>
    <property type="match status" value="1"/>
</dbReference>
<evidence type="ECO:0000313" key="12">
    <source>
        <dbReference type="EMBL" id="RRH77877.1"/>
    </source>
</evidence>
<dbReference type="SFLD" id="SFLDG01065">
    <property type="entry name" value="anaerobic_coproporphyrinogen-I"/>
    <property type="match status" value="1"/>
</dbReference>
<dbReference type="InterPro" id="IPR010723">
    <property type="entry name" value="HemN_C"/>
</dbReference>
<dbReference type="SFLD" id="SFLDF00562">
    <property type="entry name" value="HemN-like__clustered_with_heat"/>
    <property type="match status" value="1"/>
</dbReference>
<dbReference type="InterPro" id="IPR058240">
    <property type="entry name" value="rSAM_sf"/>
</dbReference>
<keyword evidence="13" id="KW-1185">Reference proteome</keyword>
<accession>A0A3P3DUC0</accession>
<keyword evidence="8 10" id="KW-0411">Iron-sulfur</keyword>
<organism evidence="12 13">
    <name type="scientific">Falsigemmobacter faecalis</name>
    <dbReference type="NCBI Taxonomy" id="2488730"/>
    <lineage>
        <taxon>Bacteria</taxon>
        <taxon>Pseudomonadati</taxon>
        <taxon>Pseudomonadota</taxon>
        <taxon>Alphaproteobacteria</taxon>
        <taxon>Rhodobacterales</taxon>
        <taxon>Paracoccaceae</taxon>
        <taxon>Falsigemmobacter</taxon>
    </lineage>
</organism>
<dbReference type="Pfam" id="PF04055">
    <property type="entry name" value="Radical_SAM"/>
    <property type="match status" value="1"/>
</dbReference>
<feature type="domain" description="Radical SAM core" evidence="11">
    <location>
        <begin position="1"/>
        <end position="233"/>
    </location>
</feature>
<evidence type="ECO:0000256" key="4">
    <source>
        <dbReference type="ARBA" id="ARBA00022617"/>
    </source>
</evidence>
<evidence type="ECO:0000256" key="6">
    <source>
        <dbReference type="ARBA" id="ARBA00022723"/>
    </source>
</evidence>
<keyword evidence="6 10" id="KW-0479">Metal-binding</keyword>
<evidence type="ECO:0000259" key="11">
    <source>
        <dbReference type="PROSITE" id="PS51918"/>
    </source>
</evidence>
<protein>
    <recommendedName>
        <fullName evidence="3 10">Heme chaperone HemW</fullName>
    </recommendedName>
</protein>
<dbReference type="InterPro" id="IPR004559">
    <property type="entry name" value="HemW-like"/>
</dbReference>
<evidence type="ECO:0000256" key="7">
    <source>
        <dbReference type="ARBA" id="ARBA00023004"/>
    </source>
</evidence>
<dbReference type="InterPro" id="IPR034505">
    <property type="entry name" value="Coproporphyrinogen-III_oxidase"/>
</dbReference>
<dbReference type="InterPro" id="IPR013785">
    <property type="entry name" value="Aldolase_TIM"/>
</dbReference>
<dbReference type="Pfam" id="PF06969">
    <property type="entry name" value="HemN_C"/>
    <property type="match status" value="1"/>
</dbReference>
<comment type="function">
    <text evidence="10">Probably acts as a heme chaperone, transferring heme to an unknown acceptor. Binds one molecule of heme per monomer, possibly covalently. Binds 1 [4Fe-4S] cluster. The cluster is coordinated with 3 cysteines and an exchangeable S-adenosyl-L-methionine.</text>
</comment>
<dbReference type="SFLD" id="SFLDS00029">
    <property type="entry name" value="Radical_SAM"/>
    <property type="match status" value="1"/>
</dbReference>
<dbReference type="SFLD" id="SFLDF00288">
    <property type="entry name" value="HemN-like__clustered_with_nucl"/>
    <property type="match status" value="1"/>
</dbReference>
<dbReference type="PROSITE" id="PS51918">
    <property type="entry name" value="RADICAL_SAM"/>
    <property type="match status" value="1"/>
</dbReference>
<keyword evidence="10" id="KW-0963">Cytoplasm</keyword>
<name>A0A3P3DUC0_9RHOB</name>
<dbReference type="GO" id="GO:0051539">
    <property type="term" value="F:4 iron, 4 sulfur cluster binding"/>
    <property type="evidence" value="ECO:0007669"/>
    <property type="project" value="UniProtKB-UniRule"/>
</dbReference>
<keyword evidence="9 10" id="KW-0143">Chaperone</keyword>
<comment type="caution">
    <text evidence="12">The sequence shown here is derived from an EMBL/GenBank/DDBJ whole genome shotgun (WGS) entry which is preliminary data.</text>
</comment>
<evidence type="ECO:0000256" key="10">
    <source>
        <dbReference type="RuleBase" id="RU364116"/>
    </source>
</evidence>
<reference evidence="12 13" key="1">
    <citation type="submission" date="2018-11" db="EMBL/GenBank/DDBJ databases">
        <title>Gemmobacter sp. nov., YIM 102744-1 draft genome.</title>
        <authorList>
            <person name="Li G."/>
            <person name="Jiang Y."/>
        </authorList>
    </citation>
    <scope>NUCLEOTIDE SEQUENCE [LARGE SCALE GENOMIC DNA]</scope>
    <source>
        <strain evidence="12 13">YIM 102744-1</strain>
    </source>
</reference>